<organism evidence="6 7">
    <name type="scientific">Mesorhizobium robiniae</name>
    <dbReference type="NCBI Taxonomy" id="559315"/>
    <lineage>
        <taxon>Bacteria</taxon>
        <taxon>Pseudomonadati</taxon>
        <taxon>Pseudomonadota</taxon>
        <taxon>Alphaproteobacteria</taxon>
        <taxon>Hyphomicrobiales</taxon>
        <taxon>Phyllobacteriaceae</taxon>
        <taxon>Mesorhizobium</taxon>
    </lineage>
</organism>
<dbReference type="InterPro" id="IPR050319">
    <property type="entry name" value="ABC_transp_ATP-bind"/>
</dbReference>
<evidence type="ECO:0000259" key="5">
    <source>
        <dbReference type="Pfam" id="PF00005"/>
    </source>
</evidence>
<keyword evidence="3" id="KW-0547">Nucleotide-binding</keyword>
<keyword evidence="7" id="KW-1185">Reference proteome</keyword>
<feature type="domain" description="ABC transporter" evidence="5">
    <location>
        <begin position="6"/>
        <end position="52"/>
    </location>
</feature>
<evidence type="ECO:0000256" key="2">
    <source>
        <dbReference type="ARBA" id="ARBA00022448"/>
    </source>
</evidence>
<comment type="caution">
    <text evidence="6">The sequence shown here is derived from an EMBL/GenBank/DDBJ whole genome shotgun (WGS) entry which is preliminary data.</text>
</comment>
<dbReference type="Proteomes" id="UP001549204">
    <property type="component" value="Unassembled WGS sequence"/>
</dbReference>
<keyword evidence="2" id="KW-0813">Transport</keyword>
<reference evidence="6 7" key="1">
    <citation type="submission" date="2024-06" db="EMBL/GenBank/DDBJ databases">
        <title>Genomic Encyclopedia of Type Strains, Phase IV (KMG-IV): sequencing the most valuable type-strain genomes for metagenomic binning, comparative biology and taxonomic classification.</title>
        <authorList>
            <person name="Goeker M."/>
        </authorList>
    </citation>
    <scope>NUCLEOTIDE SEQUENCE [LARGE SCALE GENOMIC DNA]</scope>
    <source>
        <strain evidence="6 7">DSM 100022</strain>
    </source>
</reference>
<evidence type="ECO:0000256" key="1">
    <source>
        <dbReference type="ARBA" id="ARBA00005417"/>
    </source>
</evidence>
<dbReference type="InterPro" id="IPR027417">
    <property type="entry name" value="P-loop_NTPase"/>
</dbReference>
<proteinExistence type="inferred from homology"/>
<accession>A0ABV2GZG6</accession>
<comment type="similarity">
    <text evidence="1">Belongs to the ABC transporter superfamily.</text>
</comment>
<dbReference type="Pfam" id="PF00005">
    <property type="entry name" value="ABC_tran"/>
    <property type="match status" value="1"/>
</dbReference>
<dbReference type="Gene3D" id="3.40.50.300">
    <property type="entry name" value="P-loop containing nucleotide triphosphate hydrolases"/>
    <property type="match status" value="1"/>
</dbReference>
<keyword evidence="4" id="KW-0067">ATP-binding</keyword>
<dbReference type="PANTHER" id="PTHR43776:SF7">
    <property type="entry name" value="D,D-DIPEPTIDE TRANSPORT ATP-BINDING PROTEIN DDPF-RELATED"/>
    <property type="match status" value="1"/>
</dbReference>
<dbReference type="InterPro" id="IPR003439">
    <property type="entry name" value="ABC_transporter-like_ATP-bd"/>
</dbReference>
<sequence>MTPAAELLPKVGISPEMMHGLPSELSGGQRERLCIARGPAAGPSLIIADEAVSPLTSPFRHKS</sequence>
<gene>
    <name evidence="6" type="ORF">ABID19_006745</name>
</gene>
<dbReference type="PANTHER" id="PTHR43776">
    <property type="entry name" value="TRANSPORT ATP-BINDING PROTEIN"/>
    <property type="match status" value="1"/>
</dbReference>
<evidence type="ECO:0000256" key="3">
    <source>
        <dbReference type="ARBA" id="ARBA00022741"/>
    </source>
</evidence>
<dbReference type="SUPFAM" id="SSF52540">
    <property type="entry name" value="P-loop containing nucleoside triphosphate hydrolases"/>
    <property type="match status" value="1"/>
</dbReference>
<evidence type="ECO:0000313" key="7">
    <source>
        <dbReference type="Proteomes" id="UP001549204"/>
    </source>
</evidence>
<dbReference type="EMBL" id="JBEPMC010000021">
    <property type="protein sequence ID" value="MET3583680.1"/>
    <property type="molecule type" value="Genomic_DNA"/>
</dbReference>
<evidence type="ECO:0000313" key="6">
    <source>
        <dbReference type="EMBL" id="MET3583680.1"/>
    </source>
</evidence>
<name>A0ABV2GZG6_9HYPH</name>
<evidence type="ECO:0000256" key="4">
    <source>
        <dbReference type="ARBA" id="ARBA00022840"/>
    </source>
</evidence>
<protein>
    <submittedName>
        <fullName evidence="6">ABC-type dipeptide/oligopeptide/nickel transport system ATPase subunit</fullName>
    </submittedName>
</protein>